<protein>
    <submittedName>
        <fullName evidence="3">VanW family protein</fullName>
    </submittedName>
</protein>
<keyword evidence="1" id="KW-1133">Transmembrane helix</keyword>
<accession>A0A926HLD4</accession>
<feature type="transmembrane region" description="Helical" evidence="1">
    <location>
        <begin position="14"/>
        <end position="35"/>
    </location>
</feature>
<gene>
    <name evidence="3" type="ORF">H8696_08825</name>
</gene>
<evidence type="ECO:0000313" key="4">
    <source>
        <dbReference type="Proteomes" id="UP000623172"/>
    </source>
</evidence>
<feature type="domain" description="YoaR-like putative peptidoglycan binding" evidence="2">
    <location>
        <begin position="87"/>
        <end position="205"/>
    </location>
</feature>
<reference evidence="3" key="1">
    <citation type="submission" date="2020-08" db="EMBL/GenBank/DDBJ databases">
        <title>Genome public.</title>
        <authorList>
            <person name="Liu C."/>
            <person name="Sun Q."/>
        </authorList>
    </citation>
    <scope>NUCLEOTIDE SEQUENCE</scope>
    <source>
        <strain evidence="3">NSJ-53</strain>
    </source>
</reference>
<sequence>MFWELKDYEGWKRWLLTAFWVLGLVSLILIGIWFFRLEGEFAPGTEVDGVPIGGWSREEALTKLHQRSDPHLKQTEVLLSWQDRAETLGAAELGVRYNLEEILGDAWNRGRKGTVLERLYQLEEAGSGRAIYTTSLIWDRAGLEEALRSAIGSWEKAAKDAEAFFDPDADQPFTYAREETGVSIDWSKLLGRVEQGLQGRITGTIQVEVPVSVLQPDGTLRQLQEDTKKLSAMLTPLGGSSDNRVHNIKQSLAKFHGMIVRPGETVSFNETTGERSAENGYLDAPIIINKSLVDGPGGGVCQSSSTLYNAWLKAGLQVKERVHHAFPLSYVAEGFDATVNYPNLDLKFTNDSEVTVYIKAYVSGGNACVELYGRPESEVRLEQKVLERKDPPAAKILKDTEGTYVKYTDETYTVTQARQGMTVEAWRIYMENGRETHRELLHTDIYEPVQGMKYVGVQSR</sequence>
<dbReference type="InterPro" id="IPR052913">
    <property type="entry name" value="Glycopeptide_resist_protein"/>
</dbReference>
<dbReference type="RefSeq" id="WP_249316786.1">
    <property type="nucleotide sequence ID" value="NZ_JACRSR010000003.1"/>
</dbReference>
<dbReference type="PANTHER" id="PTHR35788">
    <property type="entry name" value="EXPORTED PROTEIN-RELATED"/>
    <property type="match status" value="1"/>
</dbReference>
<dbReference type="InterPro" id="IPR022029">
    <property type="entry name" value="YoaR-like_PG-bd"/>
</dbReference>
<evidence type="ECO:0000259" key="2">
    <source>
        <dbReference type="Pfam" id="PF12229"/>
    </source>
</evidence>
<dbReference type="Pfam" id="PF12229">
    <property type="entry name" value="PG_binding_4"/>
    <property type="match status" value="1"/>
</dbReference>
<dbReference type="AlphaFoldDB" id="A0A926HLD4"/>
<dbReference type="Proteomes" id="UP000623172">
    <property type="component" value="Unassembled WGS sequence"/>
</dbReference>
<keyword evidence="4" id="KW-1185">Reference proteome</keyword>
<keyword evidence="1" id="KW-0472">Membrane</keyword>
<dbReference type="EMBL" id="JACRSR010000003">
    <property type="protein sequence ID" value="MBC8531947.1"/>
    <property type="molecule type" value="Genomic_DNA"/>
</dbReference>
<proteinExistence type="predicted"/>
<evidence type="ECO:0000313" key="3">
    <source>
        <dbReference type="EMBL" id="MBC8531947.1"/>
    </source>
</evidence>
<name>A0A926HLD4_9FIRM</name>
<dbReference type="Pfam" id="PF04294">
    <property type="entry name" value="VanW"/>
    <property type="match status" value="1"/>
</dbReference>
<evidence type="ECO:0000256" key="1">
    <source>
        <dbReference type="SAM" id="Phobius"/>
    </source>
</evidence>
<organism evidence="3 4">
    <name type="scientific">Gehongia tenuis</name>
    <dbReference type="NCBI Taxonomy" id="2763655"/>
    <lineage>
        <taxon>Bacteria</taxon>
        <taxon>Bacillati</taxon>
        <taxon>Bacillota</taxon>
        <taxon>Clostridia</taxon>
        <taxon>Christensenellales</taxon>
        <taxon>Christensenellaceae</taxon>
        <taxon>Gehongia</taxon>
    </lineage>
</organism>
<comment type="caution">
    <text evidence="3">The sequence shown here is derived from an EMBL/GenBank/DDBJ whole genome shotgun (WGS) entry which is preliminary data.</text>
</comment>
<keyword evidence="1" id="KW-0812">Transmembrane</keyword>
<dbReference type="PANTHER" id="PTHR35788:SF1">
    <property type="entry name" value="EXPORTED PROTEIN"/>
    <property type="match status" value="1"/>
</dbReference>
<dbReference type="InterPro" id="IPR007391">
    <property type="entry name" value="Vancomycin_resist_VanW"/>
</dbReference>